<feature type="domain" description="DDE Tnp4" evidence="3">
    <location>
        <begin position="109"/>
        <end position="266"/>
    </location>
</feature>
<keyword evidence="2" id="KW-0479">Metal-binding</keyword>
<evidence type="ECO:0000256" key="1">
    <source>
        <dbReference type="ARBA" id="ARBA00001968"/>
    </source>
</evidence>
<dbReference type="InterPro" id="IPR027806">
    <property type="entry name" value="HARBI1_dom"/>
</dbReference>
<sequence length="283" mass="30885">MTSSITYTAELDMPREVVLFLAGLLRAERVRRRTRAGTRALGEFKQAVLIIRWLVDGARIARLAADNAISHATCDRYVEEGVTVLKAQAPTLQEALTAAKAAGYTHLHLDGTLIETDRCRALGPNGADLWWSGKHKQHGGNIQVLSSPGGDPLWTSEVRPGREHDLTCARLHGLLDLLAKAAEDGLITLADLGYVDAGMGFRLPYKRSRGGTLTDDQIQYNKVHGALRALAERANAQLKMRFKALRNVSKCPWKIGGIVAAALVLFHREQAHKQLSPSVNAGC</sequence>
<evidence type="ECO:0000256" key="2">
    <source>
        <dbReference type="ARBA" id="ARBA00022723"/>
    </source>
</evidence>
<accession>A0A7W7RRR3</accession>
<evidence type="ECO:0000313" key="5">
    <source>
        <dbReference type="Proteomes" id="UP000534286"/>
    </source>
</evidence>
<comment type="caution">
    <text evidence="4">The sequence shown here is derived from an EMBL/GenBank/DDBJ whole genome shotgun (WGS) entry which is preliminary data.</text>
</comment>
<gene>
    <name evidence="4" type="ORF">FHR32_000957</name>
</gene>
<dbReference type="EMBL" id="JACHJU010000001">
    <property type="protein sequence ID" value="MBB4936652.1"/>
    <property type="molecule type" value="Genomic_DNA"/>
</dbReference>
<keyword evidence="5" id="KW-1185">Reference proteome</keyword>
<proteinExistence type="predicted"/>
<name>A0A7W7RRR3_9ACTN</name>
<dbReference type="Pfam" id="PF13359">
    <property type="entry name" value="DDE_Tnp_4"/>
    <property type="match status" value="1"/>
</dbReference>
<evidence type="ECO:0000259" key="3">
    <source>
        <dbReference type="Pfam" id="PF13359"/>
    </source>
</evidence>
<dbReference type="GO" id="GO:0046872">
    <property type="term" value="F:metal ion binding"/>
    <property type="evidence" value="ECO:0007669"/>
    <property type="project" value="UniProtKB-KW"/>
</dbReference>
<organism evidence="4 5">
    <name type="scientific">Streptosporangium album</name>
    <dbReference type="NCBI Taxonomy" id="47479"/>
    <lineage>
        <taxon>Bacteria</taxon>
        <taxon>Bacillati</taxon>
        <taxon>Actinomycetota</taxon>
        <taxon>Actinomycetes</taxon>
        <taxon>Streptosporangiales</taxon>
        <taxon>Streptosporangiaceae</taxon>
        <taxon>Streptosporangium</taxon>
    </lineage>
</organism>
<dbReference type="Proteomes" id="UP000534286">
    <property type="component" value="Unassembled WGS sequence"/>
</dbReference>
<evidence type="ECO:0000313" key="4">
    <source>
        <dbReference type="EMBL" id="MBB4936652.1"/>
    </source>
</evidence>
<reference evidence="4 5" key="1">
    <citation type="submission" date="2020-08" db="EMBL/GenBank/DDBJ databases">
        <title>Sequencing the genomes of 1000 actinobacteria strains.</title>
        <authorList>
            <person name="Klenk H.-P."/>
        </authorList>
    </citation>
    <scope>NUCLEOTIDE SEQUENCE [LARGE SCALE GENOMIC DNA]</scope>
    <source>
        <strain evidence="4 5">DSM 43023</strain>
    </source>
</reference>
<dbReference type="AlphaFoldDB" id="A0A7W7RRR3"/>
<protein>
    <recommendedName>
        <fullName evidence="3">DDE Tnp4 domain-containing protein</fullName>
    </recommendedName>
</protein>
<comment type="cofactor">
    <cofactor evidence="1">
        <name>a divalent metal cation</name>
        <dbReference type="ChEBI" id="CHEBI:60240"/>
    </cofactor>
</comment>